<feature type="chain" id="PRO_5032550827" evidence="3">
    <location>
        <begin position="31"/>
        <end position="1280"/>
    </location>
</feature>
<dbReference type="EMBL" id="JABBPN010000017">
    <property type="protein sequence ID" value="NMO97305.1"/>
    <property type="molecule type" value="Genomic_DNA"/>
</dbReference>
<reference evidence="6 7" key="1">
    <citation type="submission" date="2020-04" db="EMBL/GenBank/DDBJ databases">
        <title>Paenibacillus algicola sp. nov., a novel marine bacterium producing alginate lyase.</title>
        <authorList>
            <person name="Huang H."/>
        </authorList>
    </citation>
    <scope>NUCLEOTIDE SEQUENCE [LARGE SCALE GENOMIC DNA]</scope>
    <source>
        <strain evidence="6 7">L7-75</strain>
    </source>
</reference>
<evidence type="ECO:0000259" key="5">
    <source>
        <dbReference type="Pfam" id="PF07833"/>
    </source>
</evidence>
<sequence length="1280" mass="137646">MLSSSVRKMGITALIAALISSSLGVTTASASGSSGSGSAERAMIQAGGRLLSLTQTAAGGPEGAAGLASSAVLDRLQEPVSLVVLPDGSMAVSDTDNHVIRRIKDGKSSVLAGASLSYGRGETGVLTGGLLDGEGKHAFFNKPAGLAADSSGVLYVADSANHAIRRIGTDGAVTTIAGSGLLGLADGAGDEARFHTPQDVAVDGNGTLYVADTLNHVIRRISKDGEVTTIGAPSARVVEVHAGIVTLAGNYKNGRLQEAEFNEPSGLALDNKGNLFVSDSGNQAIRYIDFQKGTVTTAAGILPSADVYKSKSLYAPPGYTDGSAGAARFHTPKGLTWTAAEGLLIADSGNHVIRQLNHGVVSTIAGNMRGFADGLEHEAAFDHPSDVVQGTDGSLLIADQHNQAVRHWTPYTVPAGAYGRGLQIMYENELMKLGAAPVLIKGQLMLPAAEVGRLLGYAVHFDEKKQTYSFTKGMENKVLIADRAELIPVEPSGQADKTSEAITYVEKDQLLSVRDTAKWLGKDVQWISGAKLILIRDAGNRNMASWHSAYSVPRYMSVTDLNGDVKIRYGGTLIVDAYEGMMLTEGDELITGLAGSAVLQTLDRKDIITLSEQASLYITDLRKTGAAHNTQLKLNAGEAYLDVTPLTKSGDTFVIQSGFTSQQVRGTHFLISTEPATGLSKAIILSGKVSATQTPGGDSQVIYPSQQLHLDPSSKKDNLLPPVEIIDVEKLVERASPAVLEAIIKNKADIERENEALIKQLGNASSGGSDAKTGLNIKNQEELNKLAQNFERLVGNIALQTQASGKINSSDMKKMIEEANRKDPTAKKLELDLVKPLDKKAGIPPTDPAREKQSKESQLALARKLEEQKKAEKEMVDQLQDVMKKLLEQIMKIQQQNMLAEQEMLQKVVKMYMESLSIEEKERFMKEREKAVNGPKQPQAPVTSFPNPVIVSPVQPPVPVNPPAPPTDPPVEPEEPVDPEEPTDPEPPAPAHSVKVVYSNDMSEELEAGEENYFGWVYFETEGLQDDSKVQVRVTLKRNGTALSGLPVLYNDYTIETNAEGQFMLKPLQETGFRLADLKSADNPIQFSASLLEAGTYTETIELVQMQDGEETVILGGDTRTIIVSPGVRFEFMGEEPFLTGTSMYWGFHTQAYGLDPEMQVGYEVTILHAESNIPFGEAELAFQPVVRERAGEANFNDSDPYLTLEPIRTGTFYLEGETLGLGAAGDTDLAGDGHDLNFRLRNVHAGEYDIQIRLVNAGTAPIQYIGEAMMWRIIVELSD</sequence>
<dbReference type="Pfam" id="PF04773">
    <property type="entry name" value="FecR"/>
    <property type="match status" value="1"/>
</dbReference>
<feature type="compositionally biased region" description="Pro residues" evidence="2">
    <location>
        <begin position="954"/>
        <end position="970"/>
    </location>
</feature>
<evidence type="ECO:0000313" key="6">
    <source>
        <dbReference type="EMBL" id="NMO97305.1"/>
    </source>
</evidence>
<feature type="signal peptide" evidence="3">
    <location>
        <begin position="1"/>
        <end position="30"/>
    </location>
</feature>
<evidence type="ECO:0000256" key="3">
    <source>
        <dbReference type="SAM" id="SignalP"/>
    </source>
</evidence>
<dbReference type="InterPro" id="IPR011042">
    <property type="entry name" value="6-blade_b-propeller_TolB-like"/>
</dbReference>
<dbReference type="InterPro" id="IPR006860">
    <property type="entry name" value="FecR"/>
</dbReference>
<protein>
    <submittedName>
        <fullName evidence="6">Copper amine oxidase</fullName>
    </submittedName>
</protein>
<dbReference type="Proteomes" id="UP000565468">
    <property type="component" value="Unassembled WGS sequence"/>
</dbReference>
<feature type="compositionally biased region" description="Acidic residues" evidence="2">
    <location>
        <begin position="971"/>
        <end position="984"/>
    </location>
</feature>
<evidence type="ECO:0000256" key="2">
    <source>
        <dbReference type="SAM" id="MobiDB-lite"/>
    </source>
</evidence>
<keyword evidence="7" id="KW-1185">Reference proteome</keyword>
<dbReference type="SUPFAM" id="SSF101898">
    <property type="entry name" value="NHL repeat"/>
    <property type="match status" value="1"/>
</dbReference>
<dbReference type="Gene3D" id="2.60.120.1440">
    <property type="match status" value="1"/>
</dbReference>
<feature type="domain" description="Copper amine oxidase-like N-terminal" evidence="5">
    <location>
        <begin position="428"/>
        <end position="533"/>
    </location>
</feature>
<accession>A0A848M9F0</accession>
<comment type="caution">
    <text evidence="6">The sequence shown here is derived from an EMBL/GenBank/DDBJ whole genome shotgun (WGS) entry which is preliminary data.</text>
</comment>
<evidence type="ECO:0000259" key="4">
    <source>
        <dbReference type="Pfam" id="PF04773"/>
    </source>
</evidence>
<keyword evidence="1" id="KW-0677">Repeat</keyword>
<feature type="region of interest" description="Disordered" evidence="2">
    <location>
        <begin position="837"/>
        <end position="859"/>
    </location>
</feature>
<dbReference type="PANTHER" id="PTHR13833:SF71">
    <property type="entry name" value="NHL DOMAIN-CONTAINING PROTEIN"/>
    <property type="match status" value="1"/>
</dbReference>
<name>A0A848M9F0_PAELE</name>
<dbReference type="InterPro" id="IPR001258">
    <property type="entry name" value="NHL_repeat"/>
</dbReference>
<keyword evidence="3" id="KW-0732">Signal</keyword>
<dbReference type="Pfam" id="PF01436">
    <property type="entry name" value="NHL"/>
    <property type="match status" value="2"/>
</dbReference>
<dbReference type="PANTHER" id="PTHR13833">
    <property type="match status" value="1"/>
</dbReference>
<proteinExistence type="predicted"/>
<dbReference type="InterPro" id="IPR012854">
    <property type="entry name" value="Cu_amine_oxidase-like_N"/>
</dbReference>
<organism evidence="6 7">
    <name type="scientific">Paenibacillus lemnae</name>
    <dbReference type="NCBI Taxonomy" id="1330551"/>
    <lineage>
        <taxon>Bacteria</taxon>
        <taxon>Bacillati</taxon>
        <taxon>Bacillota</taxon>
        <taxon>Bacilli</taxon>
        <taxon>Bacillales</taxon>
        <taxon>Paenibacillaceae</taxon>
        <taxon>Paenibacillus</taxon>
    </lineage>
</organism>
<gene>
    <name evidence="6" type="ORF">HII30_16185</name>
</gene>
<evidence type="ECO:0000256" key="1">
    <source>
        <dbReference type="ARBA" id="ARBA00022737"/>
    </source>
</evidence>
<feature type="region of interest" description="Disordered" evidence="2">
    <location>
        <begin position="954"/>
        <end position="992"/>
    </location>
</feature>
<evidence type="ECO:0000313" key="7">
    <source>
        <dbReference type="Proteomes" id="UP000565468"/>
    </source>
</evidence>
<dbReference type="RefSeq" id="WP_169506093.1">
    <property type="nucleotide sequence ID" value="NZ_JABBPN010000017.1"/>
</dbReference>
<dbReference type="Gene3D" id="2.120.10.30">
    <property type="entry name" value="TolB, C-terminal domain"/>
    <property type="match status" value="4"/>
</dbReference>
<feature type="domain" description="FecR protein" evidence="4">
    <location>
        <begin position="590"/>
        <end position="689"/>
    </location>
</feature>
<dbReference type="Pfam" id="PF07833">
    <property type="entry name" value="Cu_amine_oxidN1"/>
    <property type="match status" value="1"/>
</dbReference>
<dbReference type="AlphaFoldDB" id="A0A848M9F0"/>